<comment type="subcellular location">
    <subcellularLocation>
        <location evidence="1">Mitochondrion membrane</location>
    </subcellularLocation>
</comment>
<evidence type="ECO:0000256" key="1">
    <source>
        <dbReference type="ARBA" id="ARBA00004325"/>
    </source>
</evidence>
<feature type="region of interest" description="Disordered" evidence="8">
    <location>
        <begin position="59"/>
        <end position="126"/>
    </location>
</feature>
<dbReference type="InterPro" id="IPR021911">
    <property type="entry name" value="ATAD3_N"/>
</dbReference>
<sequence length="186" mass="21877">QKGYSFDSSALERAADAARQLERSRNAKEAFEIARLQEYTKQKEYEAAAKQAELQMQSLRTEQIRVAEEERRKTLTEETRHARARAEHQDQLARKRQEEELATKARMQAESLKKQEESVRKQEAMRKATVEHELALKHKYDLEKVQAETHARAKAARENRDVNLEQLRATEEERRKTTIEKIKSVF</sequence>
<keyword evidence="4" id="KW-0067">ATP-binding</keyword>
<keyword evidence="7" id="KW-0472">Membrane</keyword>
<dbReference type="Pfam" id="PF12037">
    <property type="entry name" value="ATAD3_N"/>
    <property type="match status" value="1"/>
</dbReference>
<evidence type="ECO:0000256" key="7">
    <source>
        <dbReference type="ARBA" id="ARBA00023136"/>
    </source>
</evidence>
<evidence type="ECO:0000313" key="11">
    <source>
        <dbReference type="Proteomes" id="UP000267606"/>
    </source>
</evidence>
<keyword evidence="6" id="KW-0496">Mitochondrion</keyword>
<dbReference type="GO" id="GO:0031966">
    <property type="term" value="C:mitochondrial membrane"/>
    <property type="evidence" value="ECO:0007669"/>
    <property type="project" value="UniProtKB-SubCell"/>
</dbReference>
<organism evidence="12">
    <name type="scientific">Onchocerca flexuosa</name>
    <dbReference type="NCBI Taxonomy" id="387005"/>
    <lineage>
        <taxon>Eukaryota</taxon>
        <taxon>Metazoa</taxon>
        <taxon>Ecdysozoa</taxon>
        <taxon>Nematoda</taxon>
        <taxon>Chromadorea</taxon>
        <taxon>Rhabditida</taxon>
        <taxon>Spirurina</taxon>
        <taxon>Spiruromorpha</taxon>
        <taxon>Filarioidea</taxon>
        <taxon>Onchocercidae</taxon>
        <taxon>Onchocerca</taxon>
    </lineage>
</organism>
<dbReference type="PANTHER" id="PTHR23075:SF0">
    <property type="entry name" value="ATPASE FAMILY AAA DOMAIN-CONTAINING PROTEIN 3"/>
    <property type="match status" value="1"/>
</dbReference>
<dbReference type="Proteomes" id="UP000267606">
    <property type="component" value="Unassembled WGS sequence"/>
</dbReference>
<evidence type="ECO:0000256" key="3">
    <source>
        <dbReference type="ARBA" id="ARBA00022792"/>
    </source>
</evidence>
<evidence type="ECO:0000256" key="6">
    <source>
        <dbReference type="ARBA" id="ARBA00023128"/>
    </source>
</evidence>
<feature type="region of interest" description="Disordered" evidence="8">
    <location>
        <begin position="1"/>
        <end position="25"/>
    </location>
</feature>
<feature type="compositionally biased region" description="Basic and acidic residues" evidence="8">
    <location>
        <begin position="111"/>
        <end position="126"/>
    </location>
</feature>
<proteinExistence type="predicted"/>
<gene>
    <name evidence="10" type="ORF">OFLC_LOCUS15897</name>
</gene>
<feature type="compositionally biased region" description="Basic and acidic residues" evidence="8">
    <location>
        <begin position="62"/>
        <end position="103"/>
    </location>
</feature>
<evidence type="ECO:0000256" key="8">
    <source>
        <dbReference type="SAM" id="MobiDB-lite"/>
    </source>
</evidence>
<evidence type="ECO:0000313" key="10">
    <source>
        <dbReference type="EMBL" id="VDP24679.1"/>
    </source>
</evidence>
<evidence type="ECO:0000259" key="9">
    <source>
        <dbReference type="Pfam" id="PF12037"/>
    </source>
</evidence>
<dbReference type="GO" id="GO:0007005">
    <property type="term" value="P:mitochondrion organization"/>
    <property type="evidence" value="ECO:0007669"/>
    <property type="project" value="TreeGrafter"/>
</dbReference>
<evidence type="ECO:0000256" key="2">
    <source>
        <dbReference type="ARBA" id="ARBA00022741"/>
    </source>
</evidence>
<evidence type="ECO:0000313" key="12">
    <source>
        <dbReference type="WBParaSite" id="OFLC_0001591001-mRNA-1"/>
    </source>
</evidence>
<protein>
    <submittedName>
        <fullName evidence="12">DUF3523 domain-containing protein</fullName>
    </submittedName>
</protein>
<dbReference type="EMBL" id="UZAJ01043172">
    <property type="protein sequence ID" value="VDP24679.1"/>
    <property type="molecule type" value="Genomic_DNA"/>
</dbReference>
<reference evidence="12" key="1">
    <citation type="submission" date="2016-06" db="UniProtKB">
        <authorList>
            <consortium name="WormBaseParasite"/>
        </authorList>
    </citation>
    <scope>IDENTIFICATION</scope>
</reference>
<dbReference type="PANTHER" id="PTHR23075">
    <property type="entry name" value="PUTATIVE ATP-ASE"/>
    <property type="match status" value="1"/>
</dbReference>
<keyword evidence="2" id="KW-0547">Nucleotide-binding</keyword>
<feature type="domain" description="ATPase family AAA" evidence="9">
    <location>
        <begin position="3"/>
        <end position="186"/>
    </location>
</feature>
<evidence type="ECO:0000256" key="5">
    <source>
        <dbReference type="ARBA" id="ARBA00023054"/>
    </source>
</evidence>
<feature type="compositionally biased region" description="Basic and acidic residues" evidence="8">
    <location>
        <begin position="13"/>
        <end position="25"/>
    </location>
</feature>
<dbReference type="GO" id="GO:0008270">
    <property type="term" value="F:zinc ion binding"/>
    <property type="evidence" value="ECO:0007669"/>
    <property type="project" value="TreeGrafter"/>
</dbReference>
<name>A0A183I835_9BILA</name>
<keyword evidence="5" id="KW-0175">Coiled coil</keyword>
<dbReference type="STRING" id="387005.A0A183I835"/>
<evidence type="ECO:0000256" key="4">
    <source>
        <dbReference type="ARBA" id="ARBA00022840"/>
    </source>
</evidence>
<accession>A0A183I835</accession>
<keyword evidence="3" id="KW-0999">Mitochondrion inner membrane</keyword>
<dbReference type="GO" id="GO:0005524">
    <property type="term" value="F:ATP binding"/>
    <property type="evidence" value="ECO:0007669"/>
    <property type="project" value="UniProtKB-KW"/>
</dbReference>
<dbReference type="AlphaFoldDB" id="A0A183I835"/>
<reference evidence="10 11" key="2">
    <citation type="submission" date="2018-11" db="EMBL/GenBank/DDBJ databases">
        <authorList>
            <consortium name="Pathogen Informatics"/>
        </authorList>
    </citation>
    <scope>NUCLEOTIDE SEQUENCE [LARGE SCALE GENOMIC DNA]</scope>
</reference>
<keyword evidence="11" id="KW-1185">Reference proteome</keyword>
<dbReference type="WBParaSite" id="OFLC_0001591001-mRNA-1">
    <property type="protein sequence ID" value="OFLC_0001591001-mRNA-1"/>
    <property type="gene ID" value="OFLC_0001591001"/>
</dbReference>